<accession>A0AB39UW17</accession>
<reference evidence="3" key="1">
    <citation type="submission" date="2024-05" db="EMBL/GenBank/DDBJ databases">
        <title>Genome sequencing of novel strain.</title>
        <authorList>
            <person name="Ganbat D."/>
            <person name="Ganbat S."/>
            <person name="Lee S.-J."/>
        </authorList>
    </citation>
    <scope>NUCLEOTIDE SEQUENCE</scope>
    <source>
        <strain evidence="3">SMD15-11</strain>
    </source>
</reference>
<keyword evidence="2" id="KW-0732">Signal</keyword>
<feature type="region of interest" description="Disordered" evidence="1">
    <location>
        <begin position="172"/>
        <end position="212"/>
    </location>
</feature>
<feature type="compositionally biased region" description="Polar residues" evidence="1">
    <location>
        <begin position="32"/>
        <end position="49"/>
    </location>
</feature>
<dbReference type="RefSeq" id="WP_369601136.1">
    <property type="nucleotide sequence ID" value="NZ_CP154858.1"/>
</dbReference>
<evidence type="ECO:0000313" key="3">
    <source>
        <dbReference type="EMBL" id="XDT72122.1"/>
    </source>
</evidence>
<evidence type="ECO:0000256" key="2">
    <source>
        <dbReference type="SAM" id="SignalP"/>
    </source>
</evidence>
<dbReference type="AlphaFoldDB" id="A0AB39UW17"/>
<feature type="region of interest" description="Disordered" evidence="1">
    <location>
        <begin position="29"/>
        <end position="49"/>
    </location>
</feature>
<sequence>MPHPDFSPGRRRLLTSAVALSATAMAGGLSGCATSSSRRTPSTEGSPDTSWRYLDSDTRAFWRAMLPALGRGQNPDTLHAVEDPWLRGIDGTVHFFSLHNQDQLQQLFGLLALAPSRWLLAGHWKGWSEVSAGEAEDTLHRWRHSSLAKLNLAYASVTRLGGAALYGQPEVQATTGYPGPPKEPCDPCHSSGRITHEPARSLHSAGSPQLVH</sequence>
<name>A0AB39UW17_9GAMM</name>
<dbReference type="KEGG" id="tcd:AAIA72_15180"/>
<dbReference type="EMBL" id="CP154858">
    <property type="protein sequence ID" value="XDT72122.1"/>
    <property type="molecule type" value="Genomic_DNA"/>
</dbReference>
<organism evidence="3">
    <name type="scientific">Thermohahella caldifontis</name>
    <dbReference type="NCBI Taxonomy" id="3142973"/>
    <lineage>
        <taxon>Bacteria</taxon>
        <taxon>Pseudomonadati</taxon>
        <taxon>Pseudomonadota</taxon>
        <taxon>Gammaproteobacteria</taxon>
        <taxon>Oceanospirillales</taxon>
        <taxon>Hahellaceae</taxon>
        <taxon>Thermohahella</taxon>
    </lineage>
</organism>
<protein>
    <recommendedName>
        <fullName evidence="4">Twin-arginine translocation pathway signal protein</fullName>
    </recommendedName>
</protein>
<gene>
    <name evidence="3" type="ORF">AAIA72_15180</name>
</gene>
<proteinExistence type="predicted"/>
<dbReference type="InterPro" id="IPR006311">
    <property type="entry name" value="TAT_signal"/>
</dbReference>
<feature type="signal peptide" evidence="2">
    <location>
        <begin position="1"/>
        <end position="26"/>
    </location>
</feature>
<evidence type="ECO:0000256" key="1">
    <source>
        <dbReference type="SAM" id="MobiDB-lite"/>
    </source>
</evidence>
<evidence type="ECO:0008006" key="4">
    <source>
        <dbReference type="Google" id="ProtNLM"/>
    </source>
</evidence>
<feature type="chain" id="PRO_5044322637" description="Twin-arginine translocation pathway signal protein" evidence="2">
    <location>
        <begin position="27"/>
        <end position="212"/>
    </location>
</feature>
<dbReference type="PROSITE" id="PS51318">
    <property type="entry name" value="TAT"/>
    <property type="match status" value="1"/>
</dbReference>